<evidence type="ECO:0000256" key="6">
    <source>
        <dbReference type="ARBA" id="ARBA00022692"/>
    </source>
</evidence>
<keyword evidence="3 9" id="KW-0813">Transport</keyword>
<evidence type="ECO:0000256" key="5">
    <source>
        <dbReference type="ARBA" id="ARBA00022519"/>
    </source>
</evidence>
<evidence type="ECO:0000256" key="1">
    <source>
        <dbReference type="ARBA" id="ARBA00004377"/>
    </source>
</evidence>
<accession>A0ABT4LHU3</accession>
<comment type="similarity">
    <text evidence="2 9">Belongs to the membrane fusion protein (MFP) (TC 8.A.1) family.</text>
</comment>
<keyword evidence="10" id="KW-0175">Coiled coil</keyword>
<dbReference type="NCBIfam" id="TIGR01843">
    <property type="entry name" value="type_I_hlyD"/>
    <property type="match status" value="1"/>
</dbReference>
<feature type="domain" description="AprE-like beta-barrel" evidence="12">
    <location>
        <begin position="330"/>
        <end position="419"/>
    </location>
</feature>
<organism evidence="13 14">
    <name type="scientific">Kiloniella laminariae</name>
    <dbReference type="NCBI Taxonomy" id="454162"/>
    <lineage>
        <taxon>Bacteria</taxon>
        <taxon>Pseudomonadati</taxon>
        <taxon>Pseudomonadota</taxon>
        <taxon>Alphaproteobacteria</taxon>
        <taxon>Rhodospirillales</taxon>
        <taxon>Kiloniellaceae</taxon>
        <taxon>Kiloniella</taxon>
    </lineage>
</organism>
<dbReference type="PANTHER" id="PTHR30386:SF26">
    <property type="entry name" value="TRANSPORT PROTEIN COMB"/>
    <property type="match status" value="1"/>
</dbReference>
<evidence type="ECO:0000256" key="7">
    <source>
        <dbReference type="ARBA" id="ARBA00022989"/>
    </source>
</evidence>
<keyword evidence="5 9" id="KW-0997">Cell inner membrane</keyword>
<dbReference type="Pfam" id="PF26002">
    <property type="entry name" value="Beta-barrel_AprE"/>
    <property type="match status" value="1"/>
</dbReference>
<keyword evidence="7 9" id="KW-1133">Transmembrane helix</keyword>
<keyword evidence="14" id="KW-1185">Reference proteome</keyword>
<name>A0ABT4LHU3_9PROT</name>
<sequence>MSSMSKKDEDLLFMPDLHAATFRKGRRIAYTLTFTAFLFFLIFGIWASMAELDEVTRGEGTIVPSRKTQVIQNLEGGIISEILVREGDEVNTGDILVRIDNTAANANFRDSQSQMQILSATVERLTAELSGEKLVFSEETKSTAPDQVRDQQALYDARMRQQEAQIEVLENQARQRQQEIAEVKSRISQLSNSLSLATQELDITKPLVQKGISPRLELIRIERQVADLQGEIRTLRVGLPRLEGAALEAKQRIDELVLSTKAEVSDELNRARSELNSIIESSEAGEDIVRRTDVRSPVRGTIKELHRNTVGGVIRPGEDIAEIIPLDDTLLVEAQIRPSDRAFLRAGQKATIKITAYDFSIYGGMEGKLERISASTIKDEQGESFYRVYLRTDDNKIVSKGKELDIIPGMTANVEILTGKKTVMDYLLKPILKARDSALREK</sequence>
<feature type="domain" description="AprE-like long alpha-helical hairpin" evidence="11">
    <location>
        <begin position="105"/>
        <end position="287"/>
    </location>
</feature>
<keyword evidence="8 9" id="KW-0472">Membrane</keyword>
<dbReference type="Gene3D" id="2.40.50.100">
    <property type="match status" value="1"/>
</dbReference>
<evidence type="ECO:0000313" key="13">
    <source>
        <dbReference type="EMBL" id="MCZ4280663.1"/>
    </source>
</evidence>
<comment type="subcellular location">
    <subcellularLocation>
        <location evidence="1 9">Cell inner membrane</location>
        <topology evidence="1 9">Single-pass membrane protein</topology>
    </subcellularLocation>
</comment>
<evidence type="ECO:0000256" key="3">
    <source>
        <dbReference type="ARBA" id="ARBA00022448"/>
    </source>
</evidence>
<dbReference type="Gene3D" id="2.40.30.170">
    <property type="match status" value="1"/>
</dbReference>
<evidence type="ECO:0000259" key="11">
    <source>
        <dbReference type="Pfam" id="PF25994"/>
    </source>
</evidence>
<dbReference type="PANTHER" id="PTHR30386">
    <property type="entry name" value="MEMBRANE FUSION SUBUNIT OF EMRAB-TOLC MULTIDRUG EFFLUX PUMP"/>
    <property type="match status" value="1"/>
</dbReference>
<dbReference type="Proteomes" id="UP001069802">
    <property type="component" value="Unassembled WGS sequence"/>
</dbReference>
<dbReference type="InterPro" id="IPR058982">
    <property type="entry name" value="Beta-barrel_AprE"/>
</dbReference>
<dbReference type="PROSITE" id="PS00543">
    <property type="entry name" value="HLYD_FAMILY"/>
    <property type="match status" value="1"/>
</dbReference>
<dbReference type="InterPro" id="IPR058781">
    <property type="entry name" value="HH_AprE-like"/>
</dbReference>
<protein>
    <recommendedName>
        <fullName evidence="9">Membrane fusion protein (MFP) family protein</fullName>
    </recommendedName>
</protein>
<evidence type="ECO:0000259" key="12">
    <source>
        <dbReference type="Pfam" id="PF26002"/>
    </source>
</evidence>
<keyword evidence="6 9" id="KW-0812">Transmembrane</keyword>
<dbReference type="SUPFAM" id="SSF111369">
    <property type="entry name" value="HlyD-like secretion proteins"/>
    <property type="match status" value="1"/>
</dbReference>
<evidence type="ECO:0000256" key="4">
    <source>
        <dbReference type="ARBA" id="ARBA00022475"/>
    </source>
</evidence>
<reference evidence="13" key="1">
    <citation type="submission" date="2022-12" db="EMBL/GenBank/DDBJ databases">
        <title>Bacterial isolates from different developmental stages of Nematostella vectensis.</title>
        <authorList>
            <person name="Fraune S."/>
        </authorList>
    </citation>
    <scope>NUCLEOTIDE SEQUENCE</scope>
    <source>
        <strain evidence="13">G21630-S1</strain>
    </source>
</reference>
<dbReference type="InterPro" id="IPR050739">
    <property type="entry name" value="MFP"/>
</dbReference>
<keyword evidence="4 9" id="KW-1003">Cell membrane</keyword>
<dbReference type="PRINTS" id="PR01490">
    <property type="entry name" value="RTXTOXIND"/>
</dbReference>
<dbReference type="RefSeq" id="WP_269422847.1">
    <property type="nucleotide sequence ID" value="NZ_JAPWGY010000002.1"/>
</dbReference>
<dbReference type="InterPro" id="IPR010129">
    <property type="entry name" value="T1SS_HlyD"/>
</dbReference>
<dbReference type="InterPro" id="IPR006144">
    <property type="entry name" value="Secretion_HlyD_CS"/>
</dbReference>
<evidence type="ECO:0000313" key="14">
    <source>
        <dbReference type="Proteomes" id="UP001069802"/>
    </source>
</evidence>
<feature type="transmembrane region" description="Helical" evidence="9">
    <location>
        <begin position="28"/>
        <end position="49"/>
    </location>
</feature>
<evidence type="ECO:0000256" key="8">
    <source>
        <dbReference type="ARBA" id="ARBA00023136"/>
    </source>
</evidence>
<proteinExistence type="inferred from homology"/>
<feature type="coiled-coil region" evidence="10">
    <location>
        <begin position="152"/>
        <end position="200"/>
    </location>
</feature>
<evidence type="ECO:0000256" key="9">
    <source>
        <dbReference type="RuleBase" id="RU365093"/>
    </source>
</evidence>
<gene>
    <name evidence="13" type="ORF">O4H49_07725</name>
</gene>
<evidence type="ECO:0000256" key="10">
    <source>
        <dbReference type="SAM" id="Coils"/>
    </source>
</evidence>
<dbReference type="Pfam" id="PF25994">
    <property type="entry name" value="HH_AprE"/>
    <property type="match status" value="1"/>
</dbReference>
<comment type="caution">
    <text evidence="13">The sequence shown here is derived from an EMBL/GenBank/DDBJ whole genome shotgun (WGS) entry which is preliminary data.</text>
</comment>
<dbReference type="EMBL" id="JAPWGY010000002">
    <property type="protein sequence ID" value="MCZ4280663.1"/>
    <property type="molecule type" value="Genomic_DNA"/>
</dbReference>
<evidence type="ECO:0000256" key="2">
    <source>
        <dbReference type="ARBA" id="ARBA00009477"/>
    </source>
</evidence>
<dbReference type="Gene3D" id="1.10.287.470">
    <property type="entry name" value="Helix hairpin bin"/>
    <property type="match status" value="1"/>
</dbReference>